<dbReference type="GO" id="GO:0005886">
    <property type="term" value="C:plasma membrane"/>
    <property type="evidence" value="ECO:0007669"/>
    <property type="project" value="TreeGrafter"/>
</dbReference>
<dbReference type="Proteomes" id="UP000325516">
    <property type="component" value="Chromosome"/>
</dbReference>
<keyword evidence="9 10" id="KW-0472">Membrane</keyword>
<proteinExistence type="predicted"/>
<evidence type="ECO:0000256" key="8">
    <source>
        <dbReference type="ARBA" id="ARBA00023032"/>
    </source>
</evidence>
<accession>A0A5J6L5R4</accession>
<evidence type="ECO:0000256" key="7">
    <source>
        <dbReference type="ARBA" id="ARBA00022989"/>
    </source>
</evidence>
<keyword evidence="5" id="KW-0028">Amino-acid biosynthesis</keyword>
<feature type="transmembrane region" description="Helical" evidence="10">
    <location>
        <begin position="203"/>
        <end position="228"/>
    </location>
</feature>
<dbReference type="PANTHER" id="PTHR37468">
    <property type="entry name" value="SULFATE TRANSPORTER CYSZ"/>
    <property type="match status" value="1"/>
</dbReference>
<evidence type="ECO:0000256" key="9">
    <source>
        <dbReference type="ARBA" id="ARBA00023136"/>
    </source>
</evidence>
<dbReference type="EMBL" id="CP044232">
    <property type="protein sequence ID" value="QEW03715.1"/>
    <property type="molecule type" value="Genomic_DNA"/>
</dbReference>
<name>A0A5J6L5R4_9MICO</name>
<sequence length="256" mass="26324">MREFMRGAGTLGRGFGMWRRIPGAMALGLVPAAIVALLMLAGLIALGMALPQLVVTLTPFAEGWPEFWAGAVRLVLGVATFGGALFLAASTTTALTLTLGEPFYDRIWRAVERDVTGSIPEAGYGFWRAAGDALSLFLRGVGVALLAWLVGLVPVVGGVAGAALGVALTGRLLADELSSRALTARGIGPAERKRLLRTSRARALGFGVATQLCFLIPFGAIAVMPAAVAGATLLAQDVLRVSAVPGPPVRPTAAPG</sequence>
<feature type="transmembrane region" description="Helical" evidence="10">
    <location>
        <begin position="156"/>
        <end position="174"/>
    </location>
</feature>
<evidence type="ECO:0000256" key="10">
    <source>
        <dbReference type="SAM" id="Phobius"/>
    </source>
</evidence>
<gene>
    <name evidence="11" type="ORF">F6J85_11840</name>
</gene>
<protein>
    <recommendedName>
        <fullName evidence="13">CysZ protein</fullName>
    </recommendedName>
</protein>
<dbReference type="AlphaFoldDB" id="A0A5J6L5R4"/>
<evidence type="ECO:0000313" key="12">
    <source>
        <dbReference type="Proteomes" id="UP000325516"/>
    </source>
</evidence>
<keyword evidence="3" id="KW-1003">Cell membrane</keyword>
<keyword evidence="12" id="KW-1185">Reference proteome</keyword>
<dbReference type="GO" id="GO:0019344">
    <property type="term" value="P:cysteine biosynthetic process"/>
    <property type="evidence" value="ECO:0007669"/>
    <property type="project" value="TreeGrafter"/>
</dbReference>
<dbReference type="InterPro" id="IPR059112">
    <property type="entry name" value="CysZ/EI24"/>
</dbReference>
<dbReference type="KEGG" id="mlz:F6J85_11840"/>
<comment type="subcellular location">
    <subcellularLocation>
        <location evidence="1">Membrane</location>
        <topology evidence="1">Multi-pass membrane protein</topology>
    </subcellularLocation>
</comment>
<keyword evidence="8" id="KW-0764">Sulfate transport</keyword>
<dbReference type="RefSeq" id="WP_150925233.1">
    <property type="nucleotide sequence ID" value="NZ_CP044232.1"/>
</dbReference>
<feature type="transmembrane region" description="Helical" evidence="10">
    <location>
        <begin position="67"/>
        <end position="89"/>
    </location>
</feature>
<feature type="transmembrane region" description="Helical" evidence="10">
    <location>
        <begin position="21"/>
        <end position="47"/>
    </location>
</feature>
<keyword evidence="7 10" id="KW-1133">Transmembrane helix</keyword>
<organism evidence="11 12">
    <name type="scientific">Microbacterium lushaniae</name>
    <dbReference type="NCBI Taxonomy" id="2614639"/>
    <lineage>
        <taxon>Bacteria</taxon>
        <taxon>Bacillati</taxon>
        <taxon>Actinomycetota</taxon>
        <taxon>Actinomycetes</taxon>
        <taxon>Micrococcales</taxon>
        <taxon>Microbacteriaceae</taxon>
        <taxon>Microbacterium</taxon>
    </lineage>
</organism>
<dbReference type="GO" id="GO:0000103">
    <property type="term" value="P:sulfate assimilation"/>
    <property type="evidence" value="ECO:0007669"/>
    <property type="project" value="TreeGrafter"/>
</dbReference>
<keyword evidence="4" id="KW-0997">Cell inner membrane</keyword>
<evidence type="ECO:0000256" key="3">
    <source>
        <dbReference type="ARBA" id="ARBA00022475"/>
    </source>
</evidence>
<keyword evidence="6 10" id="KW-0812">Transmembrane</keyword>
<dbReference type="PANTHER" id="PTHR37468:SF1">
    <property type="entry name" value="SULFATE TRANSPORTER CYSZ"/>
    <property type="match status" value="1"/>
</dbReference>
<evidence type="ECO:0000313" key="11">
    <source>
        <dbReference type="EMBL" id="QEW03715.1"/>
    </source>
</evidence>
<reference evidence="12" key="1">
    <citation type="submission" date="2019-09" db="EMBL/GenBank/DDBJ databases">
        <title>Mumia zhuanghuii sp. nov. isolated from the intestinal contents of plateau pika (Ochotona curzoniae) in the Qinghai-Tibet plateau of China.</title>
        <authorList>
            <person name="Tian Z."/>
        </authorList>
    </citation>
    <scope>NUCLEOTIDE SEQUENCE [LARGE SCALE GENOMIC DNA]</scope>
    <source>
        <strain evidence="12">L-031</strain>
    </source>
</reference>
<evidence type="ECO:0000256" key="4">
    <source>
        <dbReference type="ARBA" id="ARBA00022519"/>
    </source>
</evidence>
<keyword evidence="2" id="KW-0813">Transport</keyword>
<dbReference type="Pfam" id="PF07264">
    <property type="entry name" value="EI24"/>
    <property type="match status" value="1"/>
</dbReference>
<evidence type="ECO:0000256" key="2">
    <source>
        <dbReference type="ARBA" id="ARBA00022448"/>
    </source>
</evidence>
<dbReference type="GO" id="GO:0009675">
    <property type="term" value="F:high-affinity sulfate:proton symporter activity"/>
    <property type="evidence" value="ECO:0007669"/>
    <property type="project" value="TreeGrafter"/>
</dbReference>
<dbReference type="InterPro" id="IPR050480">
    <property type="entry name" value="CysZ-like"/>
</dbReference>
<evidence type="ECO:0000256" key="1">
    <source>
        <dbReference type="ARBA" id="ARBA00004141"/>
    </source>
</evidence>
<evidence type="ECO:0000256" key="5">
    <source>
        <dbReference type="ARBA" id="ARBA00022605"/>
    </source>
</evidence>
<evidence type="ECO:0000256" key="6">
    <source>
        <dbReference type="ARBA" id="ARBA00022692"/>
    </source>
</evidence>
<evidence type="ECO:0008006" key="13">
    <source>
        <dbReference type="Google" id="ProtNLM"/>
    </source>
</evidence>